<dbReference type="InterPro" id="IPR036188">
    <property type="entry name" value="FAD/NAD-bd_sf"/>
</dbReference>
<sequence>METADLVVIGSGQGGIPLAADFAKAGRTVVLFERDALGGSCINYGCTPSKAFLAAAHAAGRARQSAKLGIHTQVQVDFPVVMERVRGIRDRFNQGIQQKLEGAGVHVVCAEASLTEEGAVTGGAVTVQAPLVVINTGTSSLIPEIPGLAGTPYLTNRNFFDLKELPKRLLVIGAGYIGLELGQGLARLGSETHLIIRGDRVLAQEEPEVSDTLAEALHQDGIFLHFKVDVEQVRYANEVFTLTLSNGETLEGEALMVVIGRKPNTTALNATAAGVELDGKGFIKINDQFQTTREGVYAIGDAAGQPAFTHVSWEDYRRLKAILCGEQRTRSDRVLGYAVYTEPQVGRVGMTLEQAQMQGINARAVTLPMAHIARAIEWGHDLGFYRLVIDRDTDQILGATLVGYETAELVHVLLALMEAGATWQLLERSVHIHPTYGEALPSLARLLIEGEMPLCPNLYPNLSMEA</sequence>
<dbReference type="RefSeq" id="WP_190452076.1">
    <property type="nucleotide sequence ID" value="NZ_JAMPLM010000012.1"/>
</dbReference>
<comment type="caution">
    <text evidence="7">The sequence shown here is derived from an EMBL/GenBank/DDBJ whole genome shotgun (WGS) entry which is preliminary data.</text>
</comment>
<comment type="similarity">
    <text evidence="2">Belongs to the class-I pyridine nucleotide-disulfide oxidoreductase family.</text>
</comment>
<dbReference type="InterPro" id="IPR016156">
    <property type="entry name" value="FAD/NAD-linked_Rdtase_dimer_sf"/>
</dbReference>
<name>A0ABV0KKF3_9CYAN</name>
<dbReference type="PRINTS" id="PR00411">
    <property type="entry name" value="PNDRDTASEI"/>
</dbReference>
<feature type="domain" description="Pyridine nucleotide-disulphide oxidoreductase dimerisation" evidence="5">
    <location>
        <begin position="338"/>
        <end position="441"/>
    </location>
</feature>
<dbReference type="InterPro" id="IPR004099">
    <property type="entry name" value="Pyr_nucl-diS_OxRdtase_dimer"/>
</dbReference>
<gene>
    <name evidence="7" type="ORF">NDI38_14470</name>
</gene>
<dbReference type="EMBL" id="JAMPLM010000012">
    <property type="protein sequence ID" value="MEP1059645.1"/>
    <property type="molecule type" value="Genomic_DNA"/>
</dbReference>
<dbReference type="PRINTS" id="PR00368">
    <property type="entry name" value="FADPNR"/>
</dbReference>
<dbReference type="SUPFAM" id="SSF51905">
    <property type="entry name" value="FAD/NAD(P)-binding domain"/>
    <property type="match status" value="1"/>
</dbReference>
<evidence type="ECO:0000256" key="3">
    <source>
        <dbReference type="ARBA" id="ARBA00022630"/>
    </source>
</evidence>
<evidence type="ECO:0000313" key="8">
    <source>
        <dbReference type="Proteomes" id="UP001476950"/>
    </source>
</evidence>
<protein>
    <submittedName>
        <fullName evidence="7">FAD-dependent oxidoreductase</fullName>
    </submittedName>
</protein>
<dbReference type="InterPro" id="IPR023753">
    <property type="entry name" value="FAD/NAD-binding_dom"/>
</dbReference>
<dbReference type="Proteomes" id="UP001476950">
    <property type="component" value="Unassembled WGS sequence"/>
</dbReference>
<proteinExistence type="inferred from homology"/>
<evidence type="ECO:0000256" key="2">
    <source>
        <dbReference type="ARBA" id="ARBA00007532"/>
    </source>
</evidence>
<dbReference type="Gene3D" id="3.30.390.30">
    <property type="match status" value="1"/>
</dbReference>
<organism evidence="7 8">
    <name type="scientific">Stenomitos frigidus AS-A4</name>
    <dbReference type="NCBI Taxonomy" id="2933935"/>
    <lineage>
        <taxon>Bacteria</taxon>
        <taxon>Bacillati</taxon>
        <taxon>Cyanobacteriota</taxon>
        <taxon>Cyanophyceae</taxon>
        <taxon>Leptolyngbyales</taxon>
        <taxon>Leptolyngbyaceae</taxon>
        <taxon>Stenomitos</taxon>
    </lineage>
</organism>
<dbReference type="SUPFAM" id="SSF55424">
    <property type="entry name" value="FAD/NAD-linked reductases, dimerisation (C-terminal) domain"/>
    <property type="match status" value="1"/>
</dbReference>
<dbReference type="InterPro" id="IPR001100">
    <property type="entry name" value="Pyr_nuc-diS_OxRdtase"/>
</dbReference>
<comment type="cofactor">
    <cofactor evidence="1">
        <name>FAD</name>
        <dbReference type="ChEBI" id="CHEBI:57692"/>
    </cofactor>
</comment>
<evidence type="ECO:0000259" key="5">
    <source>
        <dbReference type="Pfam" id="PF02852"/>
    </source>
</evidence>
<dbReference type="Gene3D" id="3.50.50.60">
    <property type="entry name" value="FAD/NAD(P)-binding domain"/>
    <property type="match status" value="2"/>
</dbReference>
<keyword evidence="3" id="KW-0285">Flavoprotein</keyword>
<dbReference type="PANTHER" id="PTHR43014">
    <property type="entry name" value="MERCURIC REDUCTASE"/>
    <property type="match status" value="1"/>
</dbReference>
<dbReference type="PANTHER" id="PTHR43014:SF2">
    <property type="entry name" value="MERCURIC REDUCTASE"/>
    <property type="match status" value="1"/>
</dbReference>
<dbReference type="PIRSF" id="PIRSF000350">
    <property type="entry name" value="Mercury_reductase_MerA"/>
    <property type="match status" value="1"/>
</dbReference>
<keyword evidence="4" id="KW-0274">FAD</keyword>
<dbReference type="Pfam" id="PF07992">
    <property type="entry name" value="Pyr_redox_2"/>
    <property type="match status" value="1"/>
</dbReference>
<evidence type="ECO:0000313" key="7">
    <source>
        <dbReference type="EMBL" id="MEP1059645.1"/>
    </source>
</evidence>
<evidence type="ECO:0000256" key="1">
    <source>
        <dbReference type="ARBA" id="ARBA00001974"/>
    </source>
</evidence>
<accession>A0ABV0KKF3</accession>
<feature type="domain" description="FAD/NAD(P)-binding" evidence="6">
    <location>
        <begin position="5"/>
        <end position="313"/>
    </location>
</feature>
<keyword evidence="8" id="KW-1185">Reference proteome</keyword>
<dbReference type="Pfam" id="PF02852">
    <property type="entry name" value="Pyr_redox_dim"/>
    <property type="match status" value="1"/>
</dbReference>
<evidence type="ECO:0000256" key="4">
    <source>
        <dbReference type="ARBA" id="ARBA00022827"/>
    </source>
</evidence>
<evidence type="ECO:0000259" key="6">
    <source>
        <dbReference type="Pfam" id="PF07992"/>
    </source>
</evidence>
<reference evidence="7 8" key="1">
    <citation type="submission" date="2022-04" db="EMBL/GenBank/DDBJ databases">
        <title>Positive selection, recombination, and allopatry shape intraspecific diversity of widespread and dominant cyanobacteria.</title>
        <authorList>
            <person name="Wei J."/>
            <person name="Shu W."/>
            <person name="Hu C."/>
        </authorList>
    </citation>
    <scope>NUCLEOTIDE SEQUENCE [LARGE SCALE GENOMIC DNA]</scope>
    <source>
        <strain evidence="7 8">AS-A4</strain>
    </source>
</reference>